<dbReference type="EMBL" id="WEIA01000002">
    <property type="protein sequence ID" value="NLR20673.1"/>
    <property type="molecule type" value="Genomic_DNA"/>
</dbReference>
<protein>
    <submittedName>
        <fullName evidence="1">Uncharacterized protein</fullName>
    </submittedName>
</protein>
<dbReference type="Proteomes" id="UP000646877">
    <property type="component" value="Unassembled WGS sequence"/>
</dbReference>
<evidence type="ECO:0000313" key="4">
    <source>
        <dbReference type="Proteomes" id="UP001304419"/>
    </source>
</evidence>
<dbReference type="EMBL" id="CP137578">
    <property type="protein sequence ID" value="WOX29843.1"/>
    <property type="molecule type" value="Genomic_DNA"/>
</dbReference>
<dbReference type="RefSeq" id="WP_193521559.1">
    <property type="nucleotide sequence ID" value="NZ_CBCSDF010000002.1"/>
</dbReference>
<dbReference type="AlphaFoldDB" id="A0A8I2H0C3"/>
<name>A0A8I2H0C3_9GAMM</name>
<evidence type="ECO:0000313" key="2">
    <source>
        <dbReference type="EMBL" id="WOX29843.1"/>
    </source>
</evidence>
<evidence type="ECO:0000313" key="3">
    <source>
        <dbReference type="Proteomes" id="UP000646877"/>
    </source>
</evidence>
<evidence type="ECO:0000313" key="1">
    <source>
        <dbReference type="EMBL" id="NLR20673.1"/>
    </source>
</evidence>
<gene>
    <name evidence="1" type="ORF">F9Y85_04940</name>
    <name evidence="2" type="ORF">R5H13_06140</name>
</gene>
<reference evidence="2 4" key="2">
    <citation type="submission" date="2023-10" db="EMBL/GenBank/DDBJ databases">
        <title>To unveil natural product biosynthetic capacity in Pseudoalteromonas.</title>
        <authorList>
            <person name="Wang J."/>
        </authorList>
    </citation>
    <scope>NUCLEOTIDE SEQUENCE [LARGE SCALE GENOMIC DNA]</scope>
    <source>
        <strain evidence="2 4">DSM 15914</strain>
    </source>
</reference>
<accession>A0A8I2H0C3</accession>
<organism evidence="1 3">
    <name type="scientific">Pseudoalteromonas maricaloris</name>
    <dbReference type="NCBI Taxonomy" id="184924"/>
    <lineage>
        <taxon>Bacteria</taxon>
        <taxon>Pseudomonadati</taxon>
        <taxon>Pseudomonadota</taxon>
        <taxon>Gammaproteobacteria</taxon>
        <taxon>Alteromonadales</taxon>
        <taxon>Pseudoalteromonadaceae</taxon>
        <taxon>Pseudoalteromonas</taxon>
    </lineage>
</organism>
<sequence length="106" mass="12176">MKHIINTDQKIAETLNNGKILVLDQVTSQWLIFEDDGEEVYCSDDIVEIEKEQFQTLESLATDGAIYRNKFILSNKLMLLSYMSWAVAQQVTGRNQVESQITKFEA</sequence>
<proteinExistence type="predicted"/>
<reference evidence="1" key="1">
    <citation type="submission" date="2019-10" db="EMBL/GenBank/DDBJ databases">
        <authorList>
            <person name="Paulsen S."/>
        </authorList>
    </citation>
    <scope>NUCLEOTIDE SEQUENCE</scope>
    <source>
        <strain evidence="1">LMG 19692</strain>
    </source>
</reference>
<dbReference type="Proteomes" id="UP001304419">
    <property type="component" value="Chromosome 1"/>
</dbReference>
<keyword evidence="4" id="KW-1185">Reference proteome</keyword>